<evidence type="ECO:0000313" key="6">
    <source>
        <dbReference type="Proteomes" id="UP000595857"/>
    </source>
</evidence>
<feature type="transmembrane region" description="Helical" evidence="4">
    <location>
        <begin position="183"/>
        <end position="206"/>
    </location>
</feature>
<proteinExistence type="inferred from homology"/>
<gene>
    <name evidence="5" type="ORF">JI748_05600</name>
</gene>
<dbReference type="SUPFAM" id="SSF160909">
    <property type="entry name" value="ATP12-like"/>
    <property type="match status" value="1"/>
</dbReference>
<dbReference type="Gene3D" id="1.10.3580.10">
    <property type="entry name" value="ATP12 ATPase"/>
    <property type="match status" value="1"/>
</dbReference>
<protein>
    <submittedName>
        <fullName evidence="5">ATPase</fullName>
    </submittedName>
</protein>
<dbReference type="InterPro" id="IPR042272">
    <property type="entry name" value="ATP12_ATP_synth-F1-assembly_N"/>
</dbReference>
<keyword evidence="6" id="KW-1185">Reference proteome</keyword>
<dbReference type="Gene3D" id="3.30.2180.10">
    <property type="entry name" value="ATP12-like"/>
    <property type="match status" value="1"/>
</dbReference>
<comment type="similarity">
    <text evidence="1">Belongs to the ATP12 family.</text>
</comment>
<keyword evidence="2" id="KW-0809">Transit peptide</keyword>
<accession>A0ABX7C8E0</accession>
<dbReference type="Proteomes" id="UP000595857">
    <property type="component" value="Chromosome"/>
</dbReference>
<name>A0ABX7C8E0_9HYPH</name>
<keyword evidence="4" id="KW-1133">Transmembrane helix</keyword>
<keyword evidence="4" id="KW-0812">Transmembrane</keyword>
<dbReference type="EMBL" id="CP068046">
    <property type="protein sequence ID" value="QQR40478.1"/>
    <property type="molecule type" value="Genomic_DNA"/>
</dbReference>
<keyword evidence="4" id="KW-0472">Membrane</keyword>
<evidence type="ECO:0000256" key="2">
    <source>
        <dbReference type="ARBA" id="ARBA00022946"/>
    </source>
</evidence>
<evidence type="ECO:0000313" key="5">
    <source>
        <dbReference type="EMBL" id="QQR40478.1"/>
    </source>
</evidence>
<evidence type="ECO:0000256" key="4">
    <source>
        <dbReference type="SAM" id="Phobius"/>
    </source>
</evidence>
<dbReference type="InterPro" id="IPR023335">
    <property type="entry name" value="ATP12_ortho_dom_sf"/>
</dbReference>
<organism evidence="5 6">
    <name type="scientific">Devosia rhizoryzae</name>
    <dbReference type="NCBI Taxonomy" id="2774137"/>
    <lineage>
        <taxon>Bacteria</taxon>
        <taxon>Pseudomonadati</taxon>
        <taxon>Pseudomonadota</taxon>
        <taxon>Alphaproteobacteria</taxon>
        <taxon>Hyphomicrobiales</taxon>
        <taxon>Devosiaceae</taxon>
        <taxon>Devosia</taxon>
    </lineage>
</organism>
<dbReference type="PANTHER" id="PTHR21013">
    <property type="entry name" value="ATP SYNTHASE MITOCHONDRIAL F1 COMPLEX ASSEMBLY FACTOR 2/ATP12 PROTEIN, MITOCHONDRIAL PRECURSOR"/>
    <property type="match status" value="1"/>
</dbReference>
<evidence type="ECO:0000256" key="3">
    <source>
        <dbReference type="ARBA" id="ARBA00023186"/>
    </source>
</evidence>
<sequence length="260" mass="28923">MRDQLEDAQKHINDGYGRAQHLNKVELPKRFYSQVDVARSAEGFSVTLDGRQVRTPGKKVPVVVPALSVAQTMAEEWAAQGEFIDPATMPMVRLVNSAVESGEEMIPEFRAEVIKFAGNDLLLYRADTPQELVDEQERVWDGALVKVARHFDVAFQPTIGIIHQPQPAQTLEKLDQALEGQRLLPLTALVSITGLTGSGILALALLHKLMTPDEVWTAAHVDEDHQIRLWGEDEEAMERRAKRRVEFDIAVAVVHPVNAG</sequence>
<dbReference type="InterPro" id="IPR011419">
    <property type="entry name" value="ATP12_ATP_synth-F1-assembly"/>
</dbReference>
<keyword evidence="3" id="KW-0143">Chaperone</keyword>
<dbReference type="Pfam" id="PF07542">
    <property type="entry name" value="ATP12"/>
    <property type="match status" value="1"/>
</dbReference>
<dbReference type="PANTHER" id="PTHR21013:SF10">
    <property type="entry name" value="ATP SYNTHASE MITOCHONDRIAL F1 COMPLEX ASSEMBLY FACTOR 2"/>
    <property type="match status" value="1"/>
</dbReference>
<dbReference type="RefSeq" id="WP_201635823.1">
    <property type="nucleotide sequence ID" value="NZ_CP068046.1"/>
</dbReference>
<evidence type="ECO:0000256" key="1">
    <source>
        <dbReference type="ARBA" id="ARBA00008231"/>
    </source>
</evidence>
<reference evidence="5 6" key="1">
    <citation type="submission" date="2021-01" db="EMBL/GenBank/DDBJ databases">
        <title>Genome seq and assembly of Devosia sp. LEGU1.</title>
        <authorList>
            <person name="Chhetri G."/>
        </authorList>
    </citation>
    <scope>NUCLEOTIDE SEQUENCE [LARGE SCALE GENOMIC DNA]</scope>
    <source>
        <strain evidence="5 6">LEGU1</strain>
    </source>
</reference>